<name>A0A0N7HIQ0_9RHOB</name>
<dbReference type="OrthoDB" id="8478320at2"/>
<dbReference type="STRING" id="1397108.IMCC12053_1890"/>
<evidence type="ECO:0000313" key="2">
    <source>
        <dbReference type="Proteomes" id="UP000064920"/>
    </source>
</evidence>
<dbReference type="KEGG" id="cmar:IMCC12053_1890"/>
<dbReference type="SUPFAM" id="SSF52833">
    <property type="entry name" value="Thioredoxin-like"/>
    <property type="match status" value="1"/>
</dbReference>
<dbReference type="EMBL" id="CP012023">
    <property type="protein sequence ID" value="ALI55837.1"/>
    <property type="molecule type" value="Genomic_DNA"/>
</dbReference>
<proteinExistence type="predicted"/>
<dbReference type="Pfam" id="PF13462">
    <property type="entry name" value="Thioredoxin_4"/>
    <property type="match status" value="1"/>
</dbReference>
<gene>
    <name evidence="1" type="ORF">IMCC12053_1890</name>
</gene>
<reference evidence="1 2" key="1">
    <citation type="submission" date="2015-05" db="EMBL/GenBank/DDBJ databases">
        <authorList>
            <person name="Wang D.B."/>
            <person name="Wang M."/>
        </authorList>
    </citation>
    <scope>NUCLEOTIDE SEQUENCE [LARGE SCALE GENOMIC DNA]</scope>
    <source>
        <strain evidence="1 2">IMCC 12053</strain>
    </source>
</reference>
<dbReference type="RefSeq" id="WP_062218390.1">
    <property type="nucleotide sequence ID" value="NZ_CP012023.1"/>
</dbReference>
<dbReference type="InterPro" id="IPR036249">
    <property type="entry name" value="Thioredoxin-like_sf"/>
</dbReference>
<accession>A0A0N7HIQ0</accession>
<sequence length="213" mass="23414">MNRRTFLSTTALAVTGFVTSFAMPSFAQDADAAEPATVVVPDLTMGDDNAPIEIIEYASYTCPHCASFHDAVFKALKADYIDTGKVKFTYREIYFDKFGLWASMVARCGGSMRYFGIQTLLYEQQSEWIAGGKDAMQIVENLRKIGKTAGLSDTDLDACMNNGEMAQAMYEKATKEAEADDISSTPSLVIDGVKHSNMSYADLKKILDEKLAE</sequence>
<dbReference type="CDD" id="cd02972">
    <property type="entry name" value="DsbA_family"/>
    <property type="match status" value="1"/>
</dbReference>
<protein>
    <submittedName>
        <fullName evidence="1">Periplasmic thiol:disulfide interchange protein DsbA</fullName>
    </submittedName>
</protein>
<dbReference type="AlphaFoldDB" id="A0A0N7HIQ0"/>
<dbReference type="InterPro" id="IPR012336">
    <property type="entry name" value="Thioredoxin-like_fold"/>
</dbReference>
<dbReference type="Proteomes" id="UP000064920">
    <property type="component" value="Chromosome"/>
</dbReference>
<organism evidence="1 2">
    <name type="scientific">Celeribacter marinus</name>
    <dbReference type="NCBI Taxonomy" id="1397108"/>
    <lineage>
        <taxon>Bacteria</taxon>
        <taxon>Pseudomonadati</taxon>
        <taxon>Pseudomonadota</taxon>
        <taxon>Alphaproteobacteria</taxon>
        <taxon>Rhodobacterales</taxon>
        <taxon>Roseobacteraceae</taxon>
        <taxon>Celeribacter</taxon>
    </lineage>
</organism>
<dbReference type="Gene3D" id="3.40.30.10">
    <property type="entry name" value="Glutaredoxin"/>
    <property type="match status" value="1"/>
</dbReference>
<dbReference type="PATRIC" id="fig|1397108.4.peg.1932"/>
<evidence type="ECO:0000313" key="1">
    <source>
        <dbReference type="EMBL" id="ALI55837.1"/>
    </source>
</evidence>
<keyword evidence="2" id="KW-1185">Reference proteome</keyword>